<evidence type="ECO:0000313" key="1">
    <source>
        <dbReference type="EMBL" id="KAL0456462.1"/>
    </source>
</evidence>
<protein>
    <submittedName>
        <fullName evidence="1">Uncharacterized protein</fullName>
    </submittedName>
</protein>
<dbReference type="PANTHER" id="PTHR33116:SF80">
    <property type="entry name" value="REVERSE TRANSCRIPTASE ZINC-BINDING DOMAIN-CONTAINING PROTEIN"/>
    <property type="match status" value="1"/>
</dbReference>
<dbReference type="AlphaFoldDB" id="A0AAW2XQL0"/>
<organism evidence="1">
    <name type="scientific">Sesamum latifolium</name>
    <dbReference type="NCBI Taxonomy" id="2727402"/>
    <lineage>
        <taxon>Eukaryota</taxon>
        <taxon>Viridiplantae</taxon>
        <taxon>Streptophyta</taxon>
        <taxon>Embryophyta</taxon>
        <taxon>Tracheophyta</taxon>
        <taxon>Spermatophyta</taxon>
        <taxon>Magnoliopsida</taxon>
        <taxon>eudicotyledons</taxon>
        <taxon>Gunneridae</taxon>
        <taxon>Pentapetalae</taxon>
        <taxon>asterids</taxon>
        <taxon>lamiids</taxon>
        <taxon>Lamiales</taxon>
        <taxon>Pedaliaceae</taxon>
        <taxon>Sesamum</taxon>
    </lineage>
</organism>
<feature type="non-terminal residue" evidence="1">
    <location>
        <position position="1"/>
    </location>
</feature>
<reference evidence="1" key="2">
    <citation type="journal article" date="2024" name="Plant">
        <title>Genomic evolution and insights into agronomic trait innovations of Sesamum species.</title>
        <authorList>
            <person name="Miao H."/>
            <person name="Wang L."/>
            <person name="Qu L."/>
            <person name="Liu H."/>
            <person name="Sun Y."/>
            <person name="Le M."/>
            <person name="Wang Q."/>
            <person name="Wei S."/>
            <person name="Zheng Y."/>
            <person name="Lin W."/>
            <person name="Duan Y."/>
            <person name="Cao H."/>
            <person name="Xiong S."/>
            <person name="Wang X."/>
            <person name="Wei L."/>
            <person name="Li C."/>
            <person name="Ma Q."/>
            <person name="Ju M."/>
            <person name="Zhao R."/>
            <person name="Li G."/>
            <person name="Mu C."/>
            <person name="Tian Q."/>
            <person name="Mei H."/>
            <person name="Zhang T."/>
            <person name="Gao T."/>
            <person name="Zhang H."/>
        </authorList>
    </citation>
    <scope>NUCLEOTIDE SEQUENCE</scope>
    <source>
        <strain evidence="1">KEN1</strain>
    </source>
</reference>
<gene>
    <name evidence="1" type="ORF">Slati_0985400</name>
</gene>
<reference evidence="1" key="1">
    <citation type="submission" date="2020-06" db="EMBL/GenBank/DDBJ databases">
        <authorList>
            <person name="Li T."/>
            <person name="Hu X."/>
            <person name="Zhang T."/>
            <person name="Song X."/>
            <person name="Zhang H."/>
            <person name="Dai N."/>
            <person name="Sheng W."/>
            <person name="Hou X."/>
            <person name="Wei L."/>
        </authorList>
    </citation>
    <scope>NUCLEOTIDE SEQUENCE</scope>
    <source>
        <strain evidence="1">KEN1</strain>
        <tissue evidence="1">Leaf</tissue>
    </source>
</reference>
<dbReference type="EMBL" id="JACGWN010000003">
    <property type="protein sequence ID" value="KAL0456462.1"/>
    <property type="molecule type" value="Genomic_DNA"/>
</dbReference>
<dbReference type="PANTHER" id="PTHR33116">
    <property type="entry name" value="REVERSE TRANSCRIPTASE ZINC-BINDING DOMAIN-CONTAINING PROTEIN-RELATED-RELATED"/>
    <property type="match status" value="1"/>
</dbReference>
<proteinExistence type="predicted"/>
<accession>A0AAW2XQL0</accession>
<comment type="caution">
    <text evidence="1">The sequence shown here is derived from an EMBL/GenBank/DDBJ whole genome shotgun (WGS) entry which is preliminary data.</text>
</comment>
<name>A0AAW2XQL0_9LAMI</name>
<sequence length="123" mass="14008">TSGQKINHSKRAFIPGKKANLIAHRIKSITGLSMKNLPITYLGAPLYKGRKMKHLFAELIDKVCFKISGWKHVHISHGSRLQLIKSVLAAMPIYLMQVLDPPIRIIQKLEQLFARYFWGTTEA</sequence>